<keyword evidence="3 10" id="KW-0813">Transport</keyword>
<dbReference type="PROSITE" id="PS00756">
    <property type="entry name" value="SECY_2"/>
    <property type="match status" value="1"/>
</dbReference>
<evidence type="ECO:0000256" key="4">
    <source>
        <dbReference type="ARBA" id="ARBA00022692"/>
    </source>
</evidence>
<evidence type="ECO:0000256" key="13">
    <source>
        <dbReference type="RuleBase" id="RU004349"/>
    </source>
</evidence>
<comment type="caution">
    <text evidence="10">Lacks conserved residue(s) required for the propagation of feature annotation.</text>
</comment>
<accession>A0A6J4L527</accession>
<dbReference type="PANTHER" id="PTHR10906">
    <property type="entry name" value="SECY/SEC61-ALPHA FAMILY MEMBER"/>
    <property type="match status" value="1"/>
</dbReference>
<evidence type="ECO:0000256" key="8">
    <source>
        <dbReference type="ARBA" id="ARBA00023136"/>
    </source>
</evidence>
<dbReference type="PROSITE" id="PS00755">
    <property type="entry name" value="SECY_1"/>
    <property type="match status" value="1"/>
</dbReference>
<dbReference type="EMBL" id="CADCTX010000485">
    <property type="protein sequence ID" value="CAA9322789.1"/>
    <property type="molecule type" value="Genomic_DNA"/>
</dbReference>
<dbReference type="InterPro" id="IPR026593">
    <property type="entry name" value="SecY"/>
</dbReference>
<organism evidence="14">
    <name type="scientific">uncultured Gemmatimonadaceae bacterium</name>
    <dbReference type="NCBI Taxonomy" id="246130"/>
    <lineage>
        <taxon>Bacteria</taxon>
        <taxon>Pseudomonadati</taxon>
        <taxon>Gemmatimonadota</taxon>
        <taxon>Gemmatimonadia</taxon>
        <taxon>Gemmatimonadales</taxon>
        <taxon>Gemmatimonadaceae</taxon>
        <taxon>environmental samples</taxon>
    </lineage>
</organism>
<keyword evidence="4 10" id="KW-0812">Transmembrane</keyword>
<dbReference type="FunFam" id="1.10.3370.10:FF:000001">
    <property type="entry name" value="Preprotein translocase subunit SecY"/>
    <property type="match status" value="1"/>
</dbReference>
<evidence type="ECO:0000256" key="6">
    <source>
        <dbReference type="ARBA" id="ARBA00022989"/>
    </source>
</evidence>
<gene>
    <name evidence="10" type="primary">secY</name>
    <name evidence="14" type="ORF">AVDCRST_MAG40-1545</name>
</gene>
<evidence type="ECO:0000313" key="14">
    <source>
        <dbReference type="EMBL" id="CAA9322789.1"/>
    </source>
</evidence>
<dbReference type="GO" id="GO:0065002">
    <property type="term" value="P:intracellular protein transmembrane transport"/>
    <property type="evidence" value="ECO:0007669"/>
    <property type="project" value="UniProtKB-UniRule"/>
</dbReference>
<dbReference type="NCBIfam" id="TIGR00967">
    <property type="entry name" value="3a0501s007"/>
    <property type="match status" value="1"/>
</dbReference>
<name>A0A6J4L527_9BACT</name>
<feature type="transmembrane region" description="Helical" evidence="10">
    <location>
        <begin position="154"/>
        <end position="175"/>
    </location>
</feature>
<evidence type="ECO:0000256" key="2">
    <source>
        <dbReference type="ARBA" id="ARBA00005751"/>
    </source>
</evidence>
<feature type="transmembrane region" description="Helical" evidence="10">
    <location>
        <begin position="312"/>
        <end position="334"/>
    </location>
</feature>
<dbReference type="Gene3D" id="1.10.3370.10">
    <property type="entry name" value="SecY subunit domain"/>
    <property type="match status" value="1"/>
</dbReference>
<comment type="subunit">
    <text evidence="10">Component of the Sec protein translocase complex. Heterotrimer consisting of SecY, SecE and SecG subunits. The heterotrimers can form oligomers, although 1 heterotrimer is thought to be able to translocate proteins. Interacts with the ribosome. Interacts with SecDF, and other proteins may be involved. Interacts with SecA.</text>
</comment>
<dbReference type="GO" id="GO:0006605">
    <property type="term" value="P:protein targeting"/>
    <property type="evidence" value="ECO:0007669"/>
    <property type="project" value="UniProtKB-UniRule"/>
</dbReference>
<feature type="transmembrane region" description="Helical" evidence="10">
    <location>
        <begin position="220"/>
        <end position="245"/>
    </location>
</feature>
<evidence type="ECO:0000256" key="12">
    <source>
        <dbReference type="RuleBase" id="RU003484"/>
    </source>
</evidence>
<dbReference type="PIRSF" id="PIRSF004557">
    <property type="entry name" value="SecY"/>
    <property type="match status" value="1"/>
</dbReference>
<feature type="transmembrane region" description="Helical" evidence="10">
    <location>
        <begin position="398"/>
        <end position="415"/>
    </location>
</feature>
<evidence type="ECO:0000256" key="1">
    <source>
        <dbReference type="ARBA" id="ARBA00004141"/>
    </source>
</evidence>
<proteinExistence type="inferred from homology"/>
<dbReference type="AlphaFoldDB" id="A0A6J4L527"/>
<dbReference type="InterPro" id="IPR030659">
    <property type="entry name" value="SecY_CS"/>
</dbReference>
<feature type="transmembrane region" description="Helical" evidence="10">
    <location>
        <begin position="266"/>
        <end position="292"/>
    </location>
</feature>
<keyword evidence="8 10" id="KW-0472">Membrane</keyword>
<keyword evidence="7 10" id="KW-0811">Translocation</keyword>
<feature type="transmembrane region" description="Helical" evidence="10">
    <location>
        <begin position="370"/>
        <end position="392"/>
    </location>
</feature>
<comment type="function">
    <text evidence="10 11">The central subunit of the protein translocation channel SecYEG. Consists of two halves formed by TMs 1-5 and 6-10. These two domains form a lateral gate at the front which open onto the bilayer between TMs 2 and 7, and are clamped together by SecE at the back. The channel is closed by both a pore ring composed of hydrophobic SecY resides and a short helix (helix 2A) on the extracellular side of the membrane which forms a plug. The plug probably moves laterally to allow the channel to open. The ring and the pore may move independently.</text>
</comment>
<evidence type="ECO:0000256" key="10">
    <source>
        <dbReference type="HAMAP-Rule" id="MF_01465"/>
    </source>
</evidence>
<dbReference type="Pfam" id="PF00344">
    <property type="entry name" value="SecY"/>
    <property type="match status" value="1"/>
</dbReference>
<dbReference type="PRINTS" id="PR00303">
    <property type="entry name" value="SECYTRNLCASE"/>
</dbReference>
<evidence type="ECO:0000256" key="3">
    <source>
        <dbReference type="ARBA" id="ARBA00022448"/>
    </source>
</evidence>
<evidence type="ECO:0000256" key="9">
    <source>
        <dbReference type="ARBA" id="ARBA00039733"/>
    </source>
</evidence>
<sequence>MAQNNAAAQAVSSVFRTPELKDKILFTLLCLLVYRIGRHITAPGVDVVALTDFFRNQSQEGGGLLGLYDLFTGGQLSRATVFALGIMPYISASIFVQIAGAVVPQVEKMQKDEEGRKKINQWTRYATVVLAAVQGWGFGLFTESLQGAVATPGFGFKLQMAFFLTTGAVFVMWLGEQITERGLGNGASLIIFFSIVQDIWPSIGTTFRFVTTGALGAFSLVVLAAVMVAVVAGVVTITMAARRILIQIPQRTMARGRMREAARSFIPLRINTAGVMPIVFAQSIIVVPGAIAQFSRNPTAQRISELFSPGSTLYLVTSAVLIMFFTYFYTSIIFNPIDLSENLKKQGGFIPGVKPGAKTAEYIDQVVTRITLPGAIFLTIIALLPVAIIPFINVPFQFGGTSLLIVVGVALDTMAQMQQHLLLRKYDGFMKKGRVRFRGRQATGGL</sequence>
<evidence type="ECO:0000256" key="11">
    <source>
        <dbReference type="RuleBase" id="RU000537"/>
    </source>
</evidence>
<keyword evidence="6 10" id="KW-1133">Transmembrane helix</keyword>
<dbReference type="GO" id="GO:0043952">
    <property type="term" value="P:protein transport by the Sec complex"/>
    <property type="evidence" value="ECO:0007669"/>
    <property type="project" value="UniProtKB-UniRule"/>
</dbReference>
<evidence type="ECO:0000256" key="7">
    <source>
        <dbReference type="ARBA" id="ARBA00023010"/>
    </source>
</evidence>
<dbReference type="InterPro" id="IPR002208">
    <property type="entry name" value="SecY/SEC61-alpha"/>
</dbReference>
<reference evidence="14" key="1">
    <citation type="submission" date="2020-02" db="EMBL/GenBank/DDBJ databases">
        <authorList>
            <person name="Meier V. D."/>
        </authorList>
    </citation>
    <scope>NUCLEOTIDE SEQUENCE</scope>
    <source>
        <strain evidence="14">AVDCRST_MAG40</strain>
    </source>
</reference>
<feature type="transmembrane region" description="Helical" evidence="10">
    <location>
        <begin position="182"/>
        <end position="200"/>
    </location>
</feature>
<keyword evidence="5 10" id="KW-0653">Protein transport</keyword>
<dbReference type="InterPro" id="IPR023201">
    <property type="entry name" value="SecY_dom_sf"/>
</dbReference>
<dbReference type="GO" id="GO:0005886">
    <property type="term" value="C:plasma membrane"/>
    <property type="evidence" value="ECO:0007669"/>
    <property type="project" value="UniProtKB-SubCell"/>
</dbReference>
<dbReference type="HAMAP" id="MF_01465">
    <property type="entry name" value="SecY"/>
    <property type="match status" value="1"/>
</dbReference>
<keyword evidence="10" id="KW-1003">Cell membrane</keyword>
<comment type="subcellular location">
    <subcellularLocation>
        <location evidence="10">Cell membrane</location>
        <topology evidence="10">Multi-pass membrane protein</topology>
    </subcellularLocation>
    <subcellularLocation>
        <location evidence="1 12">Membrane</location>
        <topology evidence="1 12">Multi-pass membrane protein</topology>
    </subcellularLocation>
</comment>
<protein>
    <recommendedName>
        <fullName evidence="9 10">Protein translocase subunit SecY</fullName>
    </recommendedName>
</protein>
<comment type="similarity">
    <text evidence="2 10 13">Belongs to the SecY/SEC61-alpha family.</text>
</comment>
<feature type="transmembrane region" description="Helical" evidence="10">
    <location>
        <begin position="81"/>
        <end position="103"/>
    </location>
</feature>
<dbReference type="SUPFAM" id="SSF103491">
    <property type="entry name" value="Preprotein translocase SecY subunit"/>
    <property type="match status" value="1"/>
</dbReference>
<evidence type="ECO:0000256" key="5">
    <source>
        <dbReference type="ARBA" id="ARBA00022927"/>
    </source>
</evidence>